<protein>
    <submittedName>
        <fullName evidence="2">Uncharacterized protein</fullName>
    </submittedName>
</protein>
<dbReference type="InterPro" id="IPR029058">
    <property type="entry name" value="AB_hydrolase_fold"/>
</dbReference>
<dbReference type="EMBL" id="SGXG01000001">
    <property type="protein sequence ID" value="RZS95688.1"/>
    <property type="molecule type" value="Genomic_DNA"/>
</dbReference>
<dbReference type="Proteomes" id="UP000292209">
    <property type="component" value="Unassembled WGS sequence"/>
</dbReference>
<evidence type="ECO:0000313" key="3">
    <source>
        <dbReference type="Proteomes" id="UP000292209"/>
    </source>
</evidence>
<dbReference type="Gene3D" id="3.40.50.1820">
    <property type="entry name" value="alpha/beta hydrolase"/>
    <property type="match status" value="1"/>
</dbReference>
<comment type="caution">
    <text evidence="2">The sequence shown here is derived from an EMBL/GenBank/DDBJ whole genome shotgun (WGS) entry which is preliminary data.</text>
</comment>
<gene>
    <name evidence="2" type="ORF">BC751_1227</name>
</gene>
<organism evidence="2 3">
    <name type="scientific">Cecembia calidifontis</name>
    <dbReference type="NCBI Taxonomy" id="1187080"/>
    <lineage>
        <taxon>Bacteria</taxon>
        <taxon>Pseudomonadati</taxon>
        <taxon>Bacteroidota</taxon>
        <taxon>Cytophagia</taxon>
        <taxon>Cytophagales</taxon>
        <taxon>Cyclobacteriaceae</taxon>
        <taxon>Cecembia</taxon>
    </lineage>
</organism>
<name>A0A4Q7P807_9BACT</name>
<proteinExistence type="predicted"/>
<dbReference type="SUPFAM" id="SSF53474">
    <property type="entry name" value="alpha/beta-Hydrolases"/>
    <property type="match status" value="1"/>
</dbReference>
<keyword evidence="3" id="KW-1185">Reference proteome</keyword>
<feature type="signal peptide" evidence="1">
    <location>
        <begin position="1"/>
        <end position="21"/>
    </location>
</feature>
<reference evidence="2 3" key="1">
    <citation type="submission" date="2019-02" db="EMBL/GenBank/DDBJ databases">
        <title>Genomic Encyclopedia of Archaeal and Bacterial Type Strains, Phase II (KMG-II): from individual species to whole genera.</title>
        <authorList>
            <person name="Goeker M."/>
        </authorList>
    </citation>
    <scope>NUCLEOTIDE SEQUENCE [LARGE SCALE GENOMIC DNA]</scope>
    <source>
        <strain evidence="2 3">DSM 21411</strain>
    </source>
</reference>
<dbReference type="AlphaFoldDB" id="A0A4Q7P807"/>
<evidence type="ECO:0000313" key="2">
    <source>
        <dbReference type="EMBL" id="RZS95688.1"/>
    </source>
</evidence>
<keyword evidence="1" id="KW-0732">Signal</keyword>
<evidence type="ECO:0000256" key="1">
    <source>
        <dbReference type="SAM" id="SignalP"/>
    </source>
</evidence>
<feature type="chain" id="PRO_5020350822" evidence="1">
    <location>
        <begin position="22"/>
        <end position="441"/>
    </location>
</feature>
<accession>A0A4Q7P807</accession>
<sequence>MKKISLLFLCFCFFLSRSSNAQNKNTFWLHGLGDDEKAWQHYAAIFEAERRMSSNRLKYPSDAGVVSSTSTISNHITPNPQNIGIGHSMGGVVLRNLDRVSSPSFRRINGLITVASPNSGAGIANSFDDQSLLRASQKACTDISAGPTSELFGLPWKMIELKFASSLGASLTSKALCELFITNDLLGNYAGSASARADLKIGSPLLGQINSYSSSIPRLTMIAEENRPVHWRMLSSTLTRNNSSPSDQLLPDVITGVEVIYNGFFVARTTGAVANTILGFINPVLFAKAALDAYKATKWKKGVDWLRDSESIWNGLTGAIRLEPEKYWVWTWIPCETIPGRQLLIDDVGRDRDQSCGEWGFVERTRQVMVHYPSDGFIPNYSQDIASLPASNRYYIRGANHIEVLNMSNSRQNGQPNDATREQLNDVFDFRTDIFRTDRRQ</sequence>